<dbReference type="Pfam" id="PF20152">
    <property type="entry name" value="DUF6534"/>
    <property type="match status" value="1"/>
</dbReference>
<accession>A0A4R0RA78</accession>
<proteinExistence type="predicted"/>
<dbReference type="InterPro" id="IPR045339">
    <property type="entry name" value="DUF6534"/>
</dbReference>
<feature type="transmembrane region" description="Helical" evidence="1">
    <location>
        <begin position="121"/>
        <end position="141"/>
    </location>
</feature>
<keyword evidence="4" id="KW-1185">Reference proteome</keyword>
<evidence type="ECO:0000313" key="4">
    <source>
        <dbReference type="Proteomes" id="UP000292702"/>
    </source>
</evidence>
<feature type="transmembrane region" description="Helical" evidence="1">
    <location>
        <begin position="86"/>
        <end position="109"/>
    </location>
</feature>
<sequence length="323" mass="36343">MVVATINNTFGSSLIGCTFAGIFYGLGCAQMYHYFKYGQLDDSKWLKIVIAVLWVLDTLQMILVTWNVYYYTISHAVSPEFSVIPHWVSGAIVFVSNFNNCVIRAVFVYRVWTLSSRNRALITPLSLVCITAAGFGLAYGVEMFSATFSRSLTFSWLLYTTLSTDTASDLFISFALFVLFRRMYNQAKRYRPLFHLPSNQVVSWFFYLRPSAHTLMYTLMLYSINTGILQSSIALAVLITYATMPNASVYMSIFLVYPKAAFNALLAILNVRTRLREMIPSPGLLAMLAENPNMDIVNPPSKPETKMAFRYQSVGGAATLELA</sequence>
<feature type="transmembrane region" description="Helical" evidence="1">
    <location>
        <begin position="249"/>
        <end position="269"/>
    </location>
</feature>
<feature type="domain" description="DUF6534" evidence="2">
    <location>
        <begin position="166"/>
        <end position="273"/>
    </location>
</feature>
<feature type="transmembrane region" description="Helical" evidence="1">
    <location>
        <begin position="12"/>
        <end position="33"/>
    </location>
</feature>
<dbReference type="OrthoDB" id="2794820at2759"/>
<keyword evidence="1" id="KW-0812">Transmembrane</keyword>
<feature type="transmembrane region" description="Helical" evidence="1">
    <location>
        <begin position="219"/>
        <end position="243"/>
    </location>
</feature>
<keyword evidence="1" id="KW-1133">Transmembrane helix</keyword>
<protein>
    <recommendedName>
        <fullName evidence="2">DUF6534 domain-containing protein</fullName>
    </recommendedName>
</protein>
<evidence type="ECO:0000256" key="1">
    <source>
        <dbReference type="SAM" id="Phobius"/>
    </source>
</evidence>
<dbReference type="Proteomes" id="UP000292702">
    <property type="component" value="Unassembled WGS sequence"/>
</dbReference>
<gene>
    <name evidence="3" type="ORF">EIP91_003612</name>
</gene>
<dbReference type="AlphaFoldDB" id="A0A4R0RA78"/>
<comment type="caution">
    <text evidence="3">The sequence shown here is derived from an EMBL/GenBank/DDBJ whole genome shotgun (WGS) entry which is preliminary data.</text>
</comment>
<feature type="transmembrane region" description="Helical" evidence="1">
    <location>
        <begin position="45"/>
        <end position="66"/>
    </location>
</feature>
<evidence type="ECO:0000313" key="3">
    <source>
        <dbReference type="EMBL" id="TCD64800.1"/>
    </source>
</evidence>
<organism evidence="3 4">
    <name type="scientific">Steccherinum ochraceum</name>
    <dbReference type="NCBI Taxonomy" id="92696"/>
    <lineage>
        <taxon>Eukaryota</taxon>
        <taxon>Fungi</taxon>
        <taxon>Dikarya</taxon>
        <taxon>Basidiomycota</taxon>
        <taxon>Agaricomycotina</taxon>
        <taxon>Agaricomycetes</taxon>
        <taxon>Polyporales</taxon>
        <taxon>Steccherinaceae</taxon>
        <taxon>Steccherinum</taxon>
    </lineage>
</organism>
<feature type="transmembrane region" description="Helical" evidence="1">
    <location>
        <begin position="156"/>
        <end position="180"/>
    </location>
</feature>
<name>A0A4R0RA78_9APHY</name>
<reference evidence="3 4" key="1">
    <citation type="submission" date="2018-11" db="EMBL/GenBank/DDBJ databases">
        <title>Genome assembly of Steccherinum ochraceum LE-BIN_3174, the white-rot fungus of the Steccherinaceae family (The Residual Polyporoid clade, Polyporales, Basidiomycota).</title>
        <authorList>
            <person name="Fedorova T.V."/>
            <person name="Glazunova O.A."/>
            <person name="Landesman E.O."/>
            <person name="Moiseenko K.V."/>
            <person name="Psurtseva N.V."/>
            <person name="Savinova O.S."/>
            <person name="Shakhova N.V."/>
            <person name="Tyazhelova T.V."/>
            <person name="Vasina D.V."/>
        </authorList>
    </citation>
    <scope>NUCLEOTIDE SEQUENCE [LARGE SCALE GENOMIC DNA]</scope>
    <source>
        <strain evidence="3 4">LE-BIN_3174</strain>
    </source>
</reference>
<keyword evidence="1" id="KW-0472">Membrane</keyword>
<dbReference type="STRING" id="92696.A0A4R0RA78"/>
<dbReference type="EMBL" id="RWJN01000214">
    <property type="protein sequence ID" value="TCD64800.1"/>
    <property type="molecule type" value="Genomic_DNA"/>
</dbReference>
<evidence type="ECO:0000259" key="2">
    <source>
        <dbReference type="Pfam" id="PF20152"/>
    </source>
</evidence>